<dbReference type="OrthoDB" id="9983560at2759"/>
<dbReference type="GO" id="GO:0016491">
    <property type="term" value="F:oxidoreductase activity"/>
    <property type="evidence" value="ECO:0007669"/>
    <property type="project" value="UniProtKB-KW"/>
</dbReference>
<dbReference type="GO" id="GO:0071949">
    <property type="term" value="F:FAD binding"/>
    <property type="evidence" value="ECO:0007669"/>
    <property type="project" value="InterPro"/>
</dbReference>
<accession>T0KCS2</accession>
<evidence type="ECO:0000256" key="3">
    <source>
        <dbReference type="PROSITE-ProRule" id="PRU00023"/>
    </source>
</evidence>
<sequence length="1069" mass="117694">MADRHTFSASDLASSPSRQELFPAIQTKTASRAHLLELPVEIILHVVDFIFYSDLESLQQGYNAPEKCYNGWYPNFGRFSIWRRAIRLAETCRALNTIVTPAIYLADIKWNRGSSLLLGAKTGCASTIQKALEAGTEIEMWDFTELYDDFEELEYNMSNADVTREPVEIEMTALHWAAYHRHVDAISVLLEHGANIQIPGNLSCLHRSYMRFSTYSYFRVVAYIMPHFSGFRQFDGRTWLHYVLEGIADDEGPNVLYYALMEDLDYDPVVSRGQPRYTQEQSNRREESKIAAVKTLLQAGASMTTHSTILLHALHQACGNWDAEMVAFLLEQGADVHVRDILGNTPLHYVAMRKLYYREPPREVVRVLLRHGADINAVNKFSRTPLQVCFEYITETYRETYRPEKARTNSAPFVALLESEPRLFPGIMQLMLRDLDWYSEPYEKLLIREAIALAFGKTEPAAKEKKSRNNQYKAEKEAQTVFIAIYDMLRDYVEDKTAFPESAPGDACWPSPSTWDAFNATISGKLIATKPVAISCYPGPDYNPSACASVQQNWFTGSWQSANPVGLDYPLNMTCPPPSSTAANSTAAGSCTLGTNPPFAVNVTSTDDIVAALRFARENNLRVVVKSTGHDVLGRSDGLGGLEIWLRYFRNGIDFQPSYASSTGCDATPWTGSAMKLGGAYMWGESYAAARENNVVVVGGGSSTVCSTGGWMQGGGHGPASHNFGLGADQVLEAEVVLANGTLLTANACQNQDLSYAIRGGGPGTYGVVVSTTIKAYPQLKATVQNMQIAAKDGASRDTFLDALTTLYTSIPELVEAGFAGYPHWQVDGPAPSFANFTTAYSHAIYAFNKSQDEVEAAGKFLLDRINNFSDVLFVNSSYVSYPDYWSFFGNTSVDDNPVGLMAASGSRLLDTAAVSNRTAVRNLLNILAGAPGEFVTNVISLVSGGQVWKDGSDKSSAVLPAWRTAVLHQSVARILSNDVSAETWDAVHHDVTYNKIGAMKALAPGMGSYMNEGDALDPDWKMSFYGENYDKLLGIKNVYDPDSVFYCPTCVGSDLWEADGAGRLCRAS</sequence>
<dbReference type="HOGENOM" id="CLU_287846_0_0_1"/>
<dbReference type="PROSITE" id="PS51387">
    <property type="entry name" value="FAD_PCMH"/>
    <property type="match status" value="1"/>
</dbReference>
<dbReference type="Gene3D" id="3.30.465.10">
    <property type="match status" value="2"/>
</dbReference>
<dbReference type="SMART" id="SM00248">
    <property type="entry name" value="ANK"/>
    <property type="match status" value="4"/>
</dbReference>
<dbReference type="Pfam" id="PF01565">
    <property type="entry name" value="FAD_binding_4"/>
    <property type="match status" value="1"/>
</dbReference>
<dbReference type="InterPro" id="IPR016169">
    <property type="entry name" value="FAD-bd_PCMH_sub2"/>
</dbReference>
<organism evidence="5 6">
    <name type="scientific">Colletotrichum gloeosporioides (strain Cg-14)</name>
    <name type="common">Anthracnose fungus</name>
    <name type="synonym">Glomerella cingulata</name>
    <dbReference type="NCBI Taxonomy" id="1237896"/>
    <lineage>
        <taxon>Eukaryota</taxon>
        <taxon>Fungi</taxon>
        <taxon>Dikarya</taxon>
        <taxon>Ascomycota</taxon>
        <taxon>Pezizomycotina</taxon>
        <taxon>Sordariomycetes</taxon>
        <taxon>Hypocreomycetidae</taxon>
        <taxon>Glomerellales</taxon>
        <taxon>Glomerellaceae</taxon>
        <taxon>Colletotrichum</taxon>
        <taxon>Colletotrichum gloeosporioides species complex</taxon>
    </lineage>
</organism>
<dbReference type="AlphaFoldDB" id="T0KCS2"/>
<comment type="caution">
    <text evidence="5">The sequence shown here is derived from an EMBL/GenBank/DDBJ whole genome shotgun (WGS) entry which is preliminary data.</text>
</comment>
<evidence type="ECO:0000259" key="4">
    <source>
        <dbReference type="PROSITE" id="PS51387"/>
    </source>
</evidence>
<dbReference type="PROSITE" id="PS00862">
    <property type="entry name" value="OX2_COVAL_FAD"/>
    <property type="match status" value="1"/>
</dbReference>
<dbReference type="PRINTS" id="PR01415">
    <property type="entry name" value="ANKYRIN"/>
</dbReference>
<dbReference type="Pfam" id="PF08031">
    <property type="entry name" value="BBE"/>
    <property type="match status" value="1"/>
</dbReference>
<dbReference type="Pfam" id="PF12796">
    <property type="entry name" value="Ank_2"/>
    <property type="match status" value="1"/>
</dbReference>
<keyword evidence="3" id="KW-0040">ANK repeat</keyword>
<comment type="similarity">
    <text evidence="1">Belongs to the oxygen-dependent FAD-linked oxidoreductase family.</text>
</comment>
<evidence type="ECO:0000313" key="6">
    <source>
        <dbReference type="Proteomes" id="UP000015530"/>
    </source>
</evidence>
<dbReference type="Gene3D" id="1.25.40.20">
    <property type="entry name" value="Ankyrin repeat-containing domain"/>
    <property type="match status" value="2"/>
</dbReference>
<dbReference type="SUPFAM" id="SSF48403">
    <property type="entry name" value="Ankyrin repeat"/>
    <property type="match status" value="1"/>
</dbReference>
<feature type="repeat" description="ANK" evidence="3">
    <location>
        <begin position="342"/>
        <end position="380"/>
    </location>
</feature>
<dbReference type="InterPro" id="IPR012951">
    <property type="entry name" value="BBE"/>
</dbReference>
<name>T0KCS2_COLGC</name>
<dbReference type="PANTHER" id="PTHR13878">
    <property type="entry name" value="GULONOLACTONE OXIDASE"/>
    <property type="match status" value="1"/>
</dbReference>
<dbReference type="PROSITE" id="PS50297">
    <property type="entry name" value="ANK_REP_REGION"/>
    <property type="match status" value="3"/>
</dbReference>
<reference evidence="6" key="1">
    <citation type="journal article" date="2013" name="Mol. Plant Microbe Interact.">
        <title>Global aspects of pacC regulation of pathogenicity genes in Colletotrichum gloeosporioides as revealed by transcriptome analysis.</title>
        <authorList>
            <person name="Alkan N."/>
            <person name="Meng X."/>
            <person name="Friedlander G."/>
            <person name="Reuveni E."/>
            <person name="Sukno S."/>
            <person name="Sherman A."/>
            <person name="Thon M."/>
            <person name="Fluhr R."/>
            <person name="Prusky D."/>
        </authorList>
    </citation>
    <scope>NUCLEOTIDE SEQUENCE [LARGE SCALE GENOMIC DNA]</scope>
    <source>
        <strain evidence="6">Cg-14</strain>
    </source>
</reference>
<protein>
    <recommendedName>
        <fullName evidence="4">FAD-binding PCMH-type domain-containing protein</fullName>
    </recommendedName>
</protein>
<feature type="repeat" description="ANK" evidence="3">
    <location>
        <begin position="169"/>
        <end position="201"/>
    </location>
</feature>
<dbReference type="EMBL" id="AMYD01001969">
    <property type="protein sequence ID" value="EQB50743.1"/>
    <property type="molecule type" value="Genomic_DNA"/>
</dbReference>
<feature type="repeat" description="ANK" evidence="3">
    <location>
        <begin position="313"/>
        <end position="341"/>
    </location>
</feature>
<dbReference type="PROSITE" id="PS50088">
    <property type="entry name" value="ANK_REPEAT"/>
    <property type="match status" value="3"/>
</dbReference>
<dbReference type="Pfam" id="PF00023">
    <property type="entry name" value="Ank"/>
    <property type="match status" value="1"/>
</dbReference>
<dbReference type="InterPro" id="IPR036318">
    <property type="entry name" value="FAD-bd_PCMH-like_sf"/>
</dbReference>
<dbReference type="PANTHER" id="PTHR13878:SF91">
    <property type="entry name" value="FAD BINDING DOMAIN PROTEIN (AFU_ORTHOLOGUE AFUA_6G12070)-RELATED"/>
    <property type="match status" value="1"/>
</dbReference>
<dbReference type="InterPro" id="IPR006094">
    <property type="entry name" value="Oxid_FAD_bind_N"/>
</dbReference>
<gene>
    <name evidence="5" type="ORF">CGLO_09806</name>
</gene>
<dbReference type="eggNOG" id="KOG0505">
    <property type="taxonomic scope" value="Eukaryota"/>
</dbReference>
<dbReference type="InterPro" id="IPR016166">
    <property type="entry name" value="FAD-bd_PCMH"/>
</dbReference>
<dbReference type="InterPro" id="IPR036770">
    <property type="entry name" value="Ankyrin_rpt-contain_sf"/>
</dbReference>
<proteinExistence type="inferred from homology"/>
<dbReference type="InterPro" id="IPR006093">
    <property type="entry name" value="Oxy_OxRdtase_FAD_BS"/>
</dbReference>
<dbReference type="InterPro" id="IPR002110">
    <property type="entry name" value="Ankyrin_rpt"/>
</dbReference>
<dbReference type="Proteomes" id="UP000015530">
    <property type="component" value="Unassembled WGS sequence"/>
</dbReference>
<dbReference type="SUPFAM" id="SSF56176">
    <property type="entry name" value="FAD-binding/transporter-associated domain-like"/>
    <property type="match status" value="1"/>
</dbReference>
<feature type="domain" description="FAD-binding PCMH-type" evidence="4">
    <location>
        <begin position="593"/>
        <end position="779"/>
    </location>
</feature>
<evidence type="ECO:0000313" key="5">
    <source>
        <dbReference type="EMBL" id="EQB50743.1"/>
    </source>
</evidence>
<dbReference type="STRING" id="1237896.T0KCS2"/>
<keyword evidence="2" id="KW-0560">Oxidoreductase</keyword>
<dbReference type="InterPro" id="IPR050432">
    <property type="entry name" value="FAD-linked_Oxidoreductases_BP"/>
</dbReference>
<evidence type="ECO:0000256" key="2">
    <source>
        <dbReference type="ARBA" id="ARBA00023002"/>
    </source>
</evidence>
<evidence type="ECO:0000256" key="1">
    <source>
        <dbReference type="ARBA" id="ARBA00005466"/>
    </source>
</evidence>